<evidence type="ECO:0000313" key="3">
    <source>
        <dbReference type="EMBL" id="BCS17427.1"/>
    </source>
</evidence>
<accession>A0A7R8AGJ7</accession>
<keyword evidence="1" id="KW-0479">Metal-binding</keyword>
<reference evidence="3" key="2">
    <citation type="submission" date="2021-02" db="EMBL/GenBank/DDBJ databases">
        <title>Aspergillus puulaauensis MK2 genome sequence.</title>
        <authorList>
            <person name="Futagami T."/>
            <person name="Mori K."/>
            <person name="Kadooka C."/>
            <person name="Tanaka T."/>
        </authorList>
    </citation>
    <scope>NUCLEOTIDE SEQUENCE</scope>
    <source>
        <strain evidence="3">MK2</strain>
    </source>
</reference>
<dbReference type="KEGG" id="apuu:APUU_10255S"/>
<name>A0A7R8AGJ7_9EURO</name>
<keyword evidence="4" id="KW-1185">Reference proteome</keyword>
<evidence type="ECO:0000313" key="4">
    <source>
        <dbReference type="Proteomes" id="UP000654913"/>
    </source>
</evidence>
<gene>
    <name evidence="3" type="ORF">APUU_10255S</name>
</gene>
<organism evidence="3 4">
    <name type="scientific">Aspergillus puulaauensis</name>
    <dbReference type="NCBI Taxonomy" id="1220207"/>
    <lineage>
        <taxon>Eukaryota</taxon>
        <taxon>Fungi</taxon>
        <taxon>Dikarya</taxon>
        <taxon>Ascomycota</taxon>
        <taxon>Pezizomycotina</taxon>
        <taxon>Eurotiomycetes</taxon>
        <taxon>Eurotiomycetidae</taxon>
        <taxon>Eurotiales</taxon>
        <taxon>Aspergillaceae</taxon>
        <taxon>Aspergillus</taxon>
    </lineage>
</organism>
<dbReference type="GeneID" id="64967432"/>
<dbReference type="PROSITE" id="PS50089">
    <property type="entry name" value="ZF_RING_2"/>
    <property type="match status" value="1"/>
</dbReference>
<evidence type="ECO:0000256" key="1">
    <source>
        <dbReference type="PROSITE-ProRule" id="PRU00175"/>
    </source>
</evidence>
<evidence type="ECO:0000259" key="2">
    <source>
        <dbReference type="PROSITE" id="PS50089"/>
    </source>
</evidence>
<keyword evidence="1" id="KW-0863">Zinc-finger</keyword>
<proteinExistence type="predicted"/>
<dbReference type="Proteomes" id="UP000654913">
    <property type="component" value="Chromosome 1"/>
</dbReference>
<feature type="domain" description="RING-type" evidence="2">
    <location>
        <begin position="7"/>
        <end position="45"/>
    </location>
</feature>
<dbReference type="GO" id="GO:0008270">
    <property type="term" value="F:zinc ion binding"/>
    <property type="evidence" value="ECO:0007669"/>
    <property type="project" value="UniProtKB-KW"/>
</dbReference>
<keyword evidence="1" id="KW-0862">Zinc</keyword>
<reference evidence="3" key="1">
    <citation type="submission" date="2021-01" db="EMBL/GenBank/DDBJ databases">
        <authorList>
            <consortium name="Aspergillus puulaauensis MK2 genome sequencing consortium"/>
            <person name="Kazuki M."/>
            <person name="Futagami T."/>
        </authorList>
    </citation>
    <scope>NUCLEOTIDE SEQUENCE</scope>
    <source>
        <strain evidence="3">MK2</strain>
    </source>
</reference>
<dbReference type="AlphaFoldDB" id="A0A7R8AGJ7"/>
<dbReference type="EMBL" id="AP024443">
    <property type="protein sequence ID" value="BCS17427.1"/>
    <property type="molecule type" value="Genomic_DNA"/>
</dbReference>
<dbReference type="RefSeq" id="XP_041549621.1">
    <property type="nucleotide sequence ID" value="XM_041698763.1"/>
</dbReference>
<protein>
    <recommendedName>
        <fullName evidence="2">RING-type domain-containing protein</fullName>
    </recommendedName>
</protein>
<dbReference type="OrthoDB" id="10320877at2759"/>
<dbReference type="InterPro" id="IPR001841">
    <property type="entry name" value="Znf_RING"/>
</dbReference>
<sequence length="228" mass="25860">MRPVPTCPVCAEGIRHSCIESGHIEVCRQCTVTWSPWKQYQCPNCFPTPGEAAIWDHYYMVDWFLDYQGKIAVSEDDDETISDSGSYKGPVDSDALQAAHALIELNTEWRQAEVNRPMGVASLKYSKASQAEIRHALECIQNPRNRRTRKGKTTAAILARDRELAIEKYVKLIYKTVPPGENEVETAVKGIEVLMSEPRNELTDAVKAIRVVKDECQNLTGHDYWARY</sequence>